<dbReference type="EMBL" id="LAZR01021384">
    <property type="protein sequence ID" value="KKL85513.1"/>
    <property type="molecule type" value="Genomic_DNA"/>
</dbReference>
<reference evidence="1" key="1">
    <citation type="journal article" date="2015" name="Nature">
        <title>Complex archaea that bridge the gap between prokaryotes and eukaryotes.</title>
        <authorList>
            <person name="Spang A."/>
            <person name="Saw J.H."/>
            <person name="Jorgensen S.L."/>
            <person name="Zaremba-Niedzwiedzka K."/>
            <person name="Martijn J."/>
            <person name="Lind A.E."/>
            <person name="van Eijk R."/>
            <person name="Schleper C."/>
            <person name="Guy L."/>
            <person name="Ettema T.J."/>
        </authorList>
    </citation>
    <scope>NUCLEOTIDE SEQUENCE</scope>
</reference>
<evidence type="ECO:0000313" key="1">
    <source>
        <dbReference type="EMBL" id="KKL85513.1"/>
    </source>
</evidence>
<gene>
    <name evidence="1" type="ORF">LCGC14_1953990</name>
</gene>
<comment type="caution">
    <text evidence="1">The sequence shown here is derived from an EMBL/GenBank/DDBJ whole genome shotgun (WGS) entry which is preliminary data.</text>
</comment>
<proteinExistence type="predicted"/>
<dbReference type="AlphaFoldDB" id="A0A0F9FGW4"/>
<protein>
    <submittedName>
        <fullName evidence="1">Uncharacterized protein</fullName>
    </submittedName>
</protein>
<accession>A0A0F9FGW4</accession>
<name>A0A0F9FGW4_9ZZZZ</name>
<organism evidence="1">
    <name type="scientific">marine sediment metagenome</name>
    <dbReference type="NCBI Taxonomy" id="412755"/>
    <lineage>
        <taxon>unclassified sequences</taxon>
        <taxon>metagenomes</taxon>
        <taxon>ecological metagenomes</taxon>
    </lineage>
</organism>
<sequence>MDKIFLEIPGELLLGHIELYEKSSFRDLEQNIVRAFPTTTKRHHATDLVKVVGHQYTAFPGVNALMVRATTRGSTGRNYNQTIMFANIDYYDEDAEDNVSFKATNQKDYHITPISMANNKVNVRCNCLDFYYRFALWNFNDGSLFGRKPKAYHRVTDTRPPVNPQKVPGVCKHLLRFAGSLEHSGMLIT</sequence>